<gene>
    <name evidence="7" type="ordered locus">bpr_III124</name>
</gene>
<dbReference type="InterPro" id="IPR001959">
    <property type="entry name" value="Transposase"/>
</dbReference>
<feature type="domain" description="Probable transposase IS891/IS1136/IS1341" evidence="5">
    <location>
        <begin position="231"/>
        <end position="331"/>
    </location>
</feature>
<reference evidence="7 8" key="1">
    <citation type="journal article" date="2010" name="PLoS ONE">
        <title>The glycobiome of the rumen bacterium Butyrivibrio proteoclasticus B316(T) highlights adaptation to a polysaccharide-rich environment.</title>
        <authorList>
            <person name="Kelly W.J."/>
            <person name="Leahy S.C."/>
            <person name="Altermann E."/>
            <person name="Yeoman C.J."/>
            <person name="Dunne J.C."/>
            <person name="Kong Z."/>
            <person name="Pacheco D.M."/>
            <person name="Li D."/>
            <person name="Noel S.J."/>
            <person name="Moon C.D."/>
            <person name="Cookson A.L."/>
            <person name="Attwood G.T."/>
        </authorList>
    </citation>
    <scope>NUCLEOTIDE SEQUENCE [LARGE SCALE GENOMIC DNA]</scope>
    <source>
        <strain evidence="8">ATCC 51982 / DSM 14932 / B316</strain>
    </source>
</reference>
<dbReference type="NCBIfam" id="NF040570">
    <property type="entry name" value="guided_TnpB"/>
    <property type="match status" value="1"/>
</dbReference>
<dbReference type="EMBL" id="CP001811">
    <property type="protein sequence ID" value="ADL35812.1"/>
    <property type="molecule type" value="Genomic_DNA"/>
</dbReference>
<dbReference type="Pfam" id="PF07282">
    <property type="entry name" value="Cas12f1-like_TNB"/>
    <property type="match status" value="1"/>
</dbReference>
<feature type="domain" description="Cas12f1-like TNB" evidence="6">
    <location>
        <begin position="356"/>
        <end position="431"/>
    </location>
</feature>
<dbReference type="Proteomes" id="UP000001299">
    <property type="component" value="Chromosome 2"/>
</dbReference>
<name>E0S330_BUTPB</name>
<comment type="similarity">
    <text evidence="1">In the C-terminal section; belongs to the transposase 35 family.</text>
</comment>
<dbReference type="RefSeq" id="WP_013282462.1">
    <property type="nucleotide sequence ID" value="NC_014388.1"/>
</dbReference>
<evidence type="ECO:0000256" key="1">
    <source>
        <dbReference type="ARBA" id="ARBA00008761"/>
    </source>
</evidence>
<keyword evidence="8" id="KW-1185">Reference proteome</keyword>
<dbReference type="InterPro" id="IPR010095">
    <property type="entry name" value="Cas12f1-like_TNB"/>
</dbReference>
<protein>
    <submittedName>
        <fullName evidence="7">Transposase IS200/IS605 family</fullName>
    </submittedName>
</protein>
<evidence type="ECO:0000313" key="7">
    <source>
        <dbReference type="EMBL" id="ADL35812.1"/>
    </source>
</evidence>
<evidence type="ECO:0000259" key="5">
    <source>
        <dbReference type="Pfam" id="PF01385"/>
    </source>
</evidence>
<evidence type="ECO:0000256" key="3">
    <source>
        <dbReference type="ARBA" id="ARBA00023125"/>
    </source>
</evidence>
<dbReference type="NCBIfam" id="TIGR01766">
    <property type="entry name" value="IS200/IS605 family accessory protein TnpB-like domain"/>
    <property type="match status" value="1"/>
</dbReference>
<dbReference type="STRING" id="515622.bpr_III124"/>
<dbReference type="GO" id="GO:0003677">
    <property type="term" value="F:DNA binding"/>
    <property type="evidence" value="ECO:0007669"/>
    <property type="project" value="UniProtKB-KW"/>
</dbReference>
<keyword evidence="2" id="KW-0815">Transposition</keyword>
<dbReference type="eggNOG" id="COG0675">
    <property type="taxonomic scope" value="Bacteria"/>
</dbReference>
<keyword evidence="3" id="KW-0238">DNA-binding</keyword>
<organism evidence="7 8">
    <name type="scientific">Butyrivibrio proteoclasticus (strain ATCC 51982 / DSM 14932 / B316)</name>
    <name type="common">Clostridium proteoclasticum</name>
    <dbReference type="NCBI Taxonomy" id="515622"/>
    <lineage>
        <taxon>Bacteria</taxon>
        <taxon>Bacillati</taxon>
        <taxon>Bacillota</taxon>
        <taxon>Clostridia</taxon>
        <taxon>Lachnospirales</taxon>
        <taxon>Lachnospiraceae</taxon>
        <taxon>Butyrivibrio</taxon>
    </lineage>
</organism>
<dbReference type="HOGENOM" id="CLU_032903_16_0_9"/>
<dbReference type="GO" id="GO:0006310">
    <property type="term" value="P:DNA recombination"/>
    <property type="evidence" value="ECO:0007669"/>
    <property type="project" value="UniProtKB-KW"/>
</dbReference>
<evidence type="ECO:0000256" key="4">
    <source>
        <dbReference type="ARBA" id="ARBA00023172"/>
    </source>
</evidence>
<sequence length="467" mass="53185">MYRTRQYRISKNHILYDYCRDICRSSAILYNRANFILRQYSSAVDSMVLFKPLFSNQMMIYRLVRDSLLGTKYLGDSKWLSYNALDHLLKVTRDKAYYALPSQANQQILKLLLRDYKSFFEAVKVYGRNPGAFTGRPKMPGYMSQGSFKTAVLTNQICRIKDGYLKLPGTKDRLSLGQLPEEVCLKEVRIKPSGNSFVLDVVLSVPDKGIMPMSDKDILSDLSDVSNLKGLRVMAIDPGTDNIAAVANTFGARPFVIKGGVIKSINQLYNKEMKRLSSCAMTCNNRYRTRKMNALTEKRNRRIKDQFHKVSRQLAAYARDNHVDVVVMGHNAYQKQEIGIGHVNNQNFVQIPMLIFADMLRYKLAEYGIKFVLTEESYTSKADFLAKDYIPVYKKNAKDNPTFSGKRIQRGLYRHYDGTITNADINGAANILRKVFPKVSQWDRGIVDMPCSAGCIEHPTGSCRHAA</sequence>
<proteinExistence type="inferred from homology"/>
<evidence type="ECO:0000313" key="8">
    <source>
        <dbReference type="Proteomes" id="UP000001299"/>
    </source>
</evidence>
<evidence type="ECO:0000259" key="6">
    <source>
        <dbReference type="Pfam" id="PF07282"/>
    </source>
</evidence>
<dbReference type="KEGG" id="bpb:bpr_III124"/>
<dbReference type="AlphaFoldDB" id="E0S330"/>
<evidence type="ECO:0000256" key="2">
    <source>
        <dbReference type="ARBA" id="ARBA00022578"/>
    </source>
</evidence>
<accession>E0S330</accession>
<dbReference type="Pfam" id="PF01385">
    <property type="entry name" value="OrfB_IS605"/>
    <property type="match status" value="1"/>
</dbReference>
<dbReference type="GO" id="GO:0032196">
    <property type="term" value="P:transposition"/>
    <property type="evidence" value="ECO:0007669"/>
    <property type="project" value="UniProtKB-KW"/>
</dbReference>
<keyword evidence="4" id="KW-0233">DNA recombination</keyword>